<gene>
    <name evidence="2" type="ORF">QWU01_06500</name>
</gene>
<organism evidence="2 3">
    <name type="scientific">Kluyvera cryocrescens</name>
    <name type="common">Kluyvera citrophila</name>
    <dbReference type="NCBI Taxonomy" id="580"/>
    <lineage>
        <taxon>Bacteria</taxon>
        <taxon>Pseudomonadati</taxon>
        <taxon>Pseudomonadota</taxon>
        <taxon>Gammaproteobacteria</taxon>
        <taxon>Enterobacterales</taxon>
        <taxon>Enterobacteriaceae</taxon>
        <taxon>Kluyvera</taxon>
    </lineage>
</organism>
<dbReference type="RefSeq" id="WP_061283293.1">
    <property type="nucleotide sequence ID" value="NZ_CALMQG010000072.1"/>
</dbReference>
<evidence type="ECO:0008006" key="4">
    <source>
        <dbReference type="Google" id="ProtNLM"/>
    </source>
</evidence>
<dbReference type="GeneID" id="99778297"/>
<dbReference type="AlphaFoldDB" id="A0AAW9C2I7"/>
<accession>A0AAW9C2I7</accession>
<reference evidence="2" key="1">
    <citation type="journal article" date="2023" name="J Glob Antimicrob Resist">
        <title>Emergence of NDM-1 and KPC-3 carbapenemases in Kluyvera cryocrescens: Investigating genetic heterogeneity and acquisition routes of blaNDM-1 in Enterobacterales species in Portugal.</title>
        <authorList>
            <person name="Loiodice M."/>
            <person name="Ribeiro M."/>
            <person name="Peixe L."/>
            <person name="Novais A."/>
        </authorList>
    </citation>
    <scope>NUCLEOTIDE SEQUENCE</scope>
    <source>
        <strain evidence="2">K629</strain>
    </source>
</reference>
<proteinExistence type="predicted"/>
<keyword evidence="1" id="KW-0732">Signal</keyword>
<name>A0AAW9C2I7_KLUCR</name>
<dbReference type="Proteomes" id="UP001276300">
    <property type="component" value="Unassembled WGS sequence"/>
</dbReference>
<evidence type="ECO:0000313" key="2">
    <source>
        <dbReference type="EMBL" id="MDW3776461.1"/>
    </source>
</evidence>
<evidence type="ECO:0000256" key="1">
    <source>
        <dbReference type="SAM" id="SignalP"/>
    </source>
</evidence>
<sequence>MIKVLMAGVLPLVFIVGCAGNNNSHKVKSVSGGSLDVATIFAPEDMNDNRHPDIKLREVTPMHSGAGMGLAVLGAAFGGVISSGAFDKDNYKGTTIDAMPEPTARYLGPKADMKIQSWLEKNANGYAYTQPLFIAAAQWSLVYTDMSANNSNYDLTYRVKFYKRPEGGNMFSAFIVSECAPTRKTAPLSEWRANNYDKVTQETQKMMDACVLELENQLPRLLKK</sequence>
<feature type="chain" id="PRO_5043555538" description="Lipoprotein" evidence="1">
    <location>
        <begin position="20"/>
        <end position="224"/>
    </location>
</feature>
<evidence type="ECO:0000313" key="3">
    <source>
        <dbReference type="Proteomes" id="UP001276300"/>
    </source>
</evidence>
<comment type="caution">
    <text evidence="2">The sequence shown here is derived from an EMBL/GenBank/DDBJ whole genome shotgun (WGS) entry which is preliminary data.</text>
</comment>
<dbReference type="EMBL" id="JAUEQX010000005">
    <property type="protein sequence ID" value="MDW3776461.1"/>
    <property type="molecule type" value="Genomic_DNA"/>
</dbReference>
<dbReference type="PROSITE" id="PS51257">
    <property type="entry name" value="PROKAR_LIPOPROTEIN"/>
    <property type="match status" value="1"/>
</dbReference>
<feature type="signal peptide" evidence="1">
    <location>
        <begin position="1"/>
        <end position="19"/>
    </location>
</feature>
<protein>
    <recommendedName>
        <fullName evidence="4">Lipoprotein</fullName>
    </recommendedName>
</protein>